<evidence type="ECO:0000313" key="2">
    <source>
        <dbReference type="EMBL" id="GAA2247615.1"/>
    </source>
</evidence>
<dbReference type="InterPro" id="IPR013154">
    <property type="entry name" value="ADH-like_N"/>
</dbReference>
<dbReference type="SMART" id="SM00829">
    <property type="entry name" value="PKS_ER"/>
    <property type="match status" value="1"/>
</dbReference>
<comment type="caution">
    <text evidence="2">The sequence shown here is derived from an EMBL/GenBank/DDBJ whole genome shotgun (WGS) entry which is preliminary data.</text>
</comment>
<dbReference type="Pfam" id="PF08240">
    <property type="entry name" value="ADH_N"/>
    <property type="match status" value="1"/>
</dbReference>
<proteinExistence type="predicted"/>
<dbReference type="InterPro" id="IPR011032">
    <property type="entry name" value="GroES-like_sf"/>
</dbReference>
<dbReference type="RefSeq" id="WP_344637082.1">
    <property type="nucleotide sequence ID" value="NZ_BAAATR010000012.1"/>
</dbReference>
<dbReference type="CDD" id="cd08270">
    <property type="entry name" value="MDR4"/>
    <property type="match status" value="1"/>
</dbReference>
<keyword evidence="3" id="KW-1185">Reference proteome</keyword>
<reference evidence="3" key="1">
    <citation type="journal article" date="2019" name="Int. J. Syst. Evol. Microbiol.">
        <title>The Global Catalogue of Microorganisms (GCM) 10K type strain sequencing project: providing services to taxonomists for standard genome sequencing and annotation.</title>
        <authorList>
            <consortium name="The Broad Institute Genomics Platform"/>
            <consortium name="The Broad Institute Genome Sequencing Center for Infectious Disease"/>
            <person name="Wu L."/>
            <person name="Ma J."/>
        </authorList>
    </citation>
    <scope>NUCLEOTIDE SEQUENCE [LARGE SCALE GENOMIC DNA]</scope>
    <source>
        <strain evidence="3">JCM 7356</strain>
    </source>
</reference>
<protein>
    <submittedName>
        <fullName evidence="2">Zinc-binding dehydrogenase</fullName>
    </submittedName>
</protein>
<dbReference type="InterPro" id="IPR036291">
    <property type="entry name" value="NAD(P)-bd_dom_sf"/>
</dbReference>
<name>A0ABP5R273_9ACTN</name>
<dbReference type="InterPro" id="IPR051397">
    <property type="entry name" value="Zn-ADH-like_protein"/>
</dbReference>
<dbReference type="Proteomes" id="UP001500305">
    <property type="component" value="Unassembled WGS sequence"/>
</dbReference>
<dbReference type="PANTHER" id="PTHR43677">
    <property type="entry name" value="SHORT-CHAIN DEHYDROGENASE/REDUCTASE"/>
    <property type="match status" value="1"/>
</dbReference>
<dbReference type="Gene3D" id="3.40.50.720">
    <property type="entry name" value="NAD(P)-binding Rossmann-like Domain"/>
    <property type="match status" value="1"/>
</dbReference>
<dbReference type="SUPFAM" id="SSF50129">
    <property type="entry name" value="GroES-like"/>
    <property type="match status" value="1"/>
</dbReference>
<dbReference type="EMBL" id="BAAATR010000012">
    <property type="protein sequence ID" value="GAA2247615.1"/>
    <property type="molecule type" value="Genomic_DNA"/>
</dbReference>
<evidence type="ECO:0000313" key="3">
    <source>
        <dbReference type="Proteomes" id="UP001500305"/>
    </source>
</evidence>
<sequence length="303" mass="31027">MRALVADHSAVGRLRLTEVPDPVPGPDEVLVRVAAFSLNFGELPKADGRTPDGTIPGWDAAGVVERAAASGRGPKAGERVAAFGLSGAGWAEFRTAHIDDVAVLPDDVTFSQAATLPTAAVTALRALHKGGLTAGKRVAVTGASGGVGNFAVQLAHLAGAEVYALVGSKARGEGLAELGADHVITDPEEIDRPIDLVLDNVGGPVLTGLLDRLAEHAVVVSVGAASGEPSQFTSYQLIAGEISLLGFRHGGNAGPDLTELTRLVAAGRLQTPVDWESDWSEAGEAAVALLDRRIRGKAVLTIG</sequence>
<dbReference type="PANTHER" id="PTHR43677:SF4">
    <property type="entry name" value="QUINONE OXIDOREDUCTASE-LIKE PROTEIN 2"/>
    <property type="match status" value="1"/>
</dbReference>
<gene>
    <name evidence="2" type="ORF">GCM10010430_32400</name>
</gene>
<dbReference type="InterPro" id="IPR020843">
    <property type="entry name" value="ER"/>
</dbReference>
<dbReference type="Gene3D" id="3.90.180.10">
    <property type="entry name" value="Medium-chain alcohol dehydrogenases, catalytic domain"/>
    <property type="match status" value="1"/>
</dbReference>
<accession>A0ABP5R273</accession>
<dbReference type="SUPFAM" id="SSF51735">
    <property type="entry name" value="NAD(P)-binding Rossmann-fold domains"/>
    <property type="match status" value="1"/>
</dbReference>
<organism evidence="2 3">
    <name type="scientific">Kitasatospora cystarginea</name>
    <dbReference type="NCBI Taxonomy" id="58350"/>
    <lineage>
        <taxon>Bacteria</taxon>
        <taxon>Bacillati</taxon>
        <taxon>Actinomycetota</taxon>
        <taxon>Actinomycetes</taxon>
        <taxon>Kitasatosporales</taxon>
        <taxon>Streptomycetaceae</taxon>
        <taxon>Kitasatospora</taxon>
    </lineage>
</organism>
<dbReference type="Pfam" id="PF00107">
    <property type="entry name" value="ADH_zinc_N"/>
    <property type="match status" value="1"/>
</dbReference>
<dbReference type="InterPro" id="IPR013149">
    <property type="entry name" value="ADH-like_C"/>
</dbReference>
<feature type="domain" description="Enoyl reductase (ER)" evidence="1">
    <location>
        <begin position="9"/>
        <end position="300"/>
    </location>
</feature>
<evidence type="ECO:0000259" key="1">
    <source>
        <dbReference type="SMART" id="SM00829"/>
    </source>
</evidence>